<keyword evidence="1" id="KW-0808">Transferase</keyword>
<name>A0A6L7DBE1_9HELI</name>
<sequence length="269" mass="30711">MQKILYTRKNTPVFAAVLYDSIDEASKAKVGDMQIVQDRESGVVFNAAFRQENVEYKVANYDAGKQSSGVFKNVLSEILEIIKRHFKGKKILEIGCGDGYFLEILEQNSFDIKGMDPSFVGENPLISKEYFTKDSKEKFECVILRHVLEHIKDYYGFLCDIAAANNNQGLVYIEVPNLDFSNNHFGAIDFYYEHVNYFRLENLESLFDKVIESGYIFGGEYIYIVANLDSIKKPRFKSEFIINTKIDSNIAMLAEKIKKTNTSVLWGGG</sequence>
<protein>
    <submittedName>
        <fullName evidence="1">Methyltransferase domain-containing protein</fullName>
    </submittedName>
</protein>
<accession>A0A6L7DBE1</accession>
<keyword evidence="1" id="KW-0489">Methyltransferase</keyword>
<proteinExistence type="predicted"/>
<dbReference type="InterPro" id="IPR029063">
    <property type="entry name" value="SAM-dependent_MTases_sf"/>
</dbReference>
<dbReference type="PANTHER" id="PTHR43861:SF5">
    <property type="entry name" value="BLL5978 PROTEIN"/>
    <property type="match status" value="1"/>
</dbReference>
<dbReference type="GO" id="GO:0008168">
    <property type="term" value="F:methyltransferase activity"/>
    <property type="evidence" value="ECO:0007669"/>
    <property type="project" value="UniProtKB-KW"/>
</dbReference>
<dbReference type="EMBL" id="QBIU01000001">
    <property type="protein sequence ID" value="MWV69183.1"/>
    <property type="molecule type" value="Genomic_DNA"/>
</dbReference>
<gene>
    <name evidence="1" type="ORF">DCO61_03950</name>
</gene>
<evidence type="ECO:0000313" key="1">
    <source>
        <dbReference type="EMBL" id="MWV69183.1"/>
    </source>
</evidence>
<comment type="caution">
    <text evidence="1">The sequence shown here is derived from an EMBL/GenBank/DDBJ whole genome shotgun (WGS) entry which is preliminary data.</text>
</comment>
<evidence type="ECO:0000313" key="2">
    <source>
        <dbReference type="Proteomes" id="UP000477070"/>
    </source>
</evidence>
<dbReference type="GO" id="GO:0032259">
    <property type="term" value="P:methylation"/>
    <property type="evidence" value="ECO:0007669"/>
    <property type="project" value="UniProtKB-KW"/>
</dbReference>
<dbReference type="AlphaFoldDB" id="A0A6L7DBE1"/>
<dbReference type="RefSeq" id="WP_118949140.1">
    <property type="nucleotide sequence ID" value="NZ_QBIU01000001.1"/>
</dbReference>
<organism evidence="1 2">
    <name type="scientific">Helicobacter saguini</name>
    <dbReference type="NCBI Taxonomy" id="1548018"/>
    <lineage>
        <taxon>Bacteria</taxon>
        <taxon>Pseudomonadati</taxon>
        <taxon>Campylobacterota</taxon>
        <taxon>Epsilonproteobacteria</taxon>
        <taxon>Campylobacterales</taxon>
        <taxon>Helicobacteraceae</taxon>
        <taxon>Helicobacter</taxon>
    </lineage>
</organism>
<dbReference type="Pfam" id="PF13489">
    <property type="entry name" value="Methyltransf_23"/>
    <property type="match status" value="1"/>
</dbReference>
<dbReference type="PANTHER" id="PTHR43861">
    <property type="entry name" value="TRANS-ACONITATE 2-METHYLTRANSFERASE-RELATED"/>
    <property type="match status" value="1"/>
</dbReference>
<dbReference type="SUPFAM" id="SSF53335">
    <property type="entry name" value="S-adenosyl-L-methionine-dependent methyltransferases"/>
    <property type="match status" value="1"/>
</dbReference>
<dbReference type="Gene3D" id="3.40.50.150">
    <property type="entry name" value="Vaccinia Virus protein VP39"/>
    <property type="match status" value="1"/>
</dbReference>
<reference evidence="1 2" key="1">
    <citation type="submission" date="2019-12" db="EMBL/GenBank/DDBJ databases">
        <title>Multi-Generational Helicobacter saguini Isolates.</title>
        <authorList>
            <person name="Mannion A."/>
            <person name="Shen Z."/>
            <person name="Fox J.G."/>
        </authorList>
    </citation>
    <scope>NUCLEOTIDE SEQUENCE [LARGE SCALE GENOMIC DNA]</scope>
    <source>
        <strain evidence="2">16-048 (F4)</strain>
    </source>
</reference>
<dbReference type="Proteomes" id="UP000477070">
    <property type="component" value="Unassembled WGS sequence"/>
</dbReference>